<keyword evidence="1" id="KW-0175">Coiled coil</keyword>
<comment type="caution">
    <text evidence="4">The sequence shown here is derived from an EMBL/GenBank/DDBJ whole genome shotgun (WGS) entry which is preliminary data.</text>
</comment>
<dbReference type="Proteomes" id="UP000630149">
    <property type="component" value="Unassembled WGS sequence"/>
</dbReference>
<dbReference type="EMBL" id="BMOB01000011">
    <property type="protein sequence ID" value="GGI91752.1"/>
    <property type="molecule type" value="Genomic_DNA"/>
</dbReference>
<accession>A0A917JY49</accession>
<evidence type="ECO:0000256" key="2">
    <source>
        <dbReference type="SAM" id="MobiDB-lite"/>
    </source>
</evidence>
<feature type="domain" description="LidA long coiled-coil" evidence="3">
    <location>
        <begin position="226"/>
        <end position="401"/>
    </location>
</feature>
<feature type="region of interest" description="Disordered" evidence="2">
    <location>
        <begin position="404"/>
        <end position="442"/>
    </location>
</feature>
<evidence type="ECO:0000313" key="4">
    <source>
        <dbReference type="EMBL" id="GGI91752.1"/>
    </source>
</evidence>
<feature type="compositionally biased region" description="Polar residues" evidence="2">
    <location>
        <begin position="19"/>
        <end position="29"/>
    </location>
</feature>
<protein>
    <recommendedName>
        <fullName evidence="3">LidA long coiled-coil domain-containing protein</fullName>
    </recommendedName>
</protein>
<name>A0A917JY49_9GAMM</name>
<reference evidence="4" key="1">
    <citation type="journal article" date="2014" name="Int. J. Syst. Evol. Microbiol.">
        <title>Complete genome sequence of Corynebacterium casei LMG S-19264T (=DSM 44701T), isolated from a smear-ripened cheese.</title>
        <authorList>
            <consortium name="US DOE Joint Genome Institute (JGI-PGF)"/>
            <person name="Walter F."/>
            <person name="Albersmeier A."/>
            <person name="Kalinowski J."/>
            <person name="Ruckert C."/>
        </authorList>
    </citation>
    <scope>NUCLEOTIDE SEQUENCE</scope>
    <source>
        <strain evidence="4">JCM 13919</strain>
    </source>
</reference>
<dbReference type="Pfam" id="PF18641">
    <property type="entry name" value="LidA_Long_CC"/>
    <property type="match status" value="1"/>
</dbReference>
<evidence type="ECO:0000313" key="5">
    <source>
        <dbReference type="Proteomes" id="UP000630149"/>
    </source>
</evidence>
<gene>
    <name evidence="4" type="ORF">GCM10007966_20550</name>
</gene>
<dbReference type="RefSeq" id="WP_131777284.1">
    <property type="nucleotide sequence ID" value="NZ_BMOB01000011.1"/>
</dbReference>
<dbReference type="InterPro" id="IPR041463">
    <property type="entry name" value="LidA_long_CC"/>
</dbReference>
<feature type="compositionally biased region" description="Polar residues" evidence="2">
    <location>
        <begin position="409"/>
        <end position="419"/>
    </location>
</feature>
<organism evidence="4 5">
    <name type="scientific">Legionella impletisoli</name>
    <dbReference type="NCBI Taxonomy" id="343510"/>
    <lineage>
        <taxon>Bacteria</taxon>
        <taxon>Pseudomonadati</taxon>
        <taxon>Pseudomonadota</taxon>
        <taxon>Gammaproteobacteria</taxon>
        <taxon>Legionellales</taxon>
        <taxon>Legionellaceae</taxon>
        <taxon>Legionella</taxon>
    </lineage>
</organism>
<dbReference type="Gene3D" id="6.10.140.2010">
    <property type="match status" value="1"/>
</dbReference>
<reference evidence="4" key="2">
    <citation type="submission" date="2020-09" db="EMBL/GenBank/DDBJ databases">
        <authorList>
            <person name="Sun Q."/>
            <person name="Ohkuma M."/>
        </authorList>
    </citation>
    <scope>NUCLEOTIDE SEQUENCE</scope>
    <source>
        <strain evidence="4">JCM 13919</strain>
    </source>
</reference>
<dbReference type="OrthoDB" id="5653092at2"/>
<feature type="region of interest" description="Disordered" evidence="2">
    <location>
        <begin position="1"/>
        <end position="29"/>
    </location>
</feature>
<proteinExistence type="predicted"/>
<feature type="coiled-coil region" evidence="1">
    <location>
        <begin position="168"/>
        <end position="195"/>
    </location>
</feature>
<sequence>MATKVSLRPPKSTNHDALKQSQSAGMEFNTKNNQKVQLDSKRLADVFKQSEIDISRFGFQSPNDLITFLKSPAGESTLEHIGEELAQIAAIEEYHQFQFQEEERLKQRITVALLLYFASKEDAHAKALERYIEQQLEKHLHSEKEIMEREAEANASEPQKNDSLVDQIVNNRTELAHVDNKIQKLEQQIREVKAHEIYLDNIEKVEQDTIGTIDIKELTSDPARKEQKIQELSEKITKAEHKTRQAIEAYMAAGEAYAKNEMTSEEVDIFKRQLDMYQLEEETLKDIKAVIEGEKILLNEHCQPVYSFDKAKFVVNKDLADRLVKSEGKYYLLKPDQEFSEMSLEEKEKAHSLFIKNAPDLQRMSHLIQERHTAVKEFLGDEQTLKTSLSKVQAEKDQLQMEHGRLNEKVQNFRTNAQPRPTAMSRPADGQLEPPTSPAFRR</sequence>
<evidence type="ECO:0000259" key="3">
    <source>
        <dbReference type="Pfam" id="PF18641"/>
    </source>
</evidence>
<dbReference type="AlphaFoldDB" id="A0A917JY49"/>
<evidence type="ECO:0000256" key="1">
    <source>
        <dbReference type="SAM" id="Coils"/>
    </source>
</evidence>
<keyword evidence="5" id="KW-1185">Reference proteome</keyword>